<gene>
    <name evidence="1" type="ORF">CEE69_17595</name>
</gene>
<dbReference type="InterPro" id="IPR003718">
    <property type="entry name" value="OsmC/Ohr_fam"/>
</dbReference>
<comment type="caution">
    <text evidence="1">The sequence shown here is derived from an EMBL/GenBank/DDBJ whole genome shotgun (WGS) entry which is preliminary data.</text>
</comment>
<dbReference type="PANTHER" id="PTHR39624:SF2">
    <property type="entry name" value="OSMC-LIKE PROTEIN"/>
    <property type="match status" value="1"/>
</dbReference>
<dbReference type="OrthoDB" id="290036at2"/>
<sequence>MSVEITAVYQGQLHCEATHGPSGNKLVTDAPTDNGGRGAAFSPSDLVATALGTCVMTIMGLVADRHELDLSGTTIRVEKEMASTPVRRIASLKTQVTFPSGLEMQPEMRDRLIAAARKCPVHQSLHPDIDAPIDFVDLD</sequence>
<protein>
    <submittedName>
        <fullName evidence="1">Osmotically inducible protein OsmC</fullName>
    </submittedName>
</protein>
<dbReference type="AlphaFoldDB" id="A0A2G1W4X0"/>
<dbReference type="RefSeq" id="WP_099261945.1">
    <property type="nucleotide sequence ID" value="NZ_JBDUYK010000094.1"/>
</dbReference>
<reference evidence="1 2" key="1">
    <citation type="submission" date="2017-06" db="EMBL/GenBank/DDBJ databases">
        <title>Description of Rhodopirellula bahusiensis sp. nov.</title>
        <authorList>
            <person name="Kizina J."/>
            <person name="Harder J."/>
        </authorList>
    </citation>
    <scope>NUCLEOTIDE SEQUENCE [LARGE SCALE GENOMIC DNA]</scope>
    <source>
        <strain evidence="1 2">SWK21</strain>
    </source>
</reference>
<dbReference type="EMBL" id="NIZW01000013">
    <property type="protein sequence ID" value="PHQ34094.1"/>
    <property type="molecule type" value="Genomic_DNA"/>
</dbReference>
<dbReference type="GeneID" id="90609856"/>
<accession>A0A2G1W4X0</accession>
<organism evidence="1 2">
    <name type="scientific">Rhodopirellula bahusiensis</name>
    <dbReference type="NCBI Taxonomy" id="2014065"/>
    <lineage>
        <taxon>Bacteria</taxon>
        <taxon>Pseudomonadati</taxon>
        <taxon>Planctomycetota</taxon>
        <taxon>Planctomycetia</taxon>
        <taxon>Pirellulales</taxon>
        <taxon>Pirellulaceae</taxon>
        <taxon>Rhodopirellula</taxon>
    </lineage>
</organism>
<dbReference type="Proteomes" id="UP000225740">
    <property type="component" value="Unassembled WGS sequence"/>
</dbReference>
<dbReference type="SUPFAM" id="SSF82784">
    <property type="entry name" value="OsmC-like"/>
    <property type="match status" value="1"/>
</dbReference>
<proteinExistence type="predicted"/>
<name>A0A2G1W4X0_9BACT</name>
<evidence type="ECO:0000313" key="1">
    <source>
        <dbReference type="EMBL" id="PHQ34094.1"/>
    </source>
</evidence>
<dbReference type="Pfam" id="PF02566">
    <property type="entry name" value="OsmC"/>
    <property type="match status" value="1"/>
</dbReference>
<keyword evidence="2" id="KW-1185">Reference proteome</keyword>
<dbReference type="InterPro" id="IPR015946">
    <property type="entry name" value="KH_dom-like_a/b"/>
</dbReference>
<dbReference type="InterPro" id="IPR036102">
    <property type="entry name" value="OsmC/Ohrsf"/>
</dbReference>
<evidence type="ECO:0000313" key="2">
    <source>
        <dbReference type="Proteomes" id="UP000225740"/>
    </source>
</evidence>
<dbReference type="Gene3D" id="3.30.300.20">
    <property type="match status" value="1"/>
</dbReference>
<dbReference type="PANTHER" id="PTHR39624">
    <property type="entry name" value="PROTEIN INVOLVED IN RIMO-MEDIATED BETA-METHYLTHIOLATION OF RIBOSOMAL PROTEIN S12 YCAO"/>
    <property type="match status" value="1"/>
</dbReference>